<evidence type="ECO:0000256" key="2">
    <source>
        <dbReference type="ARBA" id="ARBA00022475"/>
    </source>
</evidence>
<dbReference type="AlphaFoldDB" id="A0A833M897"/>
<accession>A0A833M897</accession>
<keyword evidence="5 7" id="KW-0472">Membrane</keyword>
<protein>
    <submittedName>
        <fullName evidence="8">Aromatic acid exporter family protein</fullName>
    </submittedName>
</protein>
<keyword evidence="2" id="KW-1003">Cell membrane</keyword>
<gene>
    <name evidence="8" type="ORF">F8153_02770</name>
</gene>
<keyword evidence="6" id="KW-0175">Coiled coil</keyword>
<comment type="subcellular location">
    <subcellularLocation>
        <location evidence="1">Cell membrane</location>
        <topology evidence="1">Multi-pass membrane protein</topology>
    </subcellularLocation>
</comment>
<evidence type="ECO:0000256" key="4">
    <source>
        <dbReference type="ARBA" id="ARBA00022989"/>
    </source>
</evidence>
<keyword evidence="3 7" id="KW-0812">Transmembrane</keyword>
<dbReference type="Proteomes" id="UP000465601">
    <property type="component" value="Unassembled WGS sequence"/>
</dbReference>
<sequence length="334" mass="38228">MILVKIGLRTIKTGIAVGITMMVSRLLGIDEPFFAMVAALIAIQPTVSDSWQAGINRMLGTFIGAIVGVIFIVITPKNFLMASLGLIILIHIMNRLKWNESINIASVVFIAVFLNYRDGYTSYALNRLFDTFIGISIALIVNYLIYPPTYDKKLMEETNHVLKDIWGNVVECFNLLLREEKTLDTLQRNTSEIEAEIDRVENLFKLHAKEGKMKIYDNSEFKEMEVRVKLSKEIYLHFQNLLGVMEKDIKGEVVNFIIEDLREIRSLLLKDTHDGGKGAEDNLHTAVDLIRQAKRRFKYNPDVNKFPSDEVIKLLVVIYNLEEILSKINFIKDL</sequence>
<feature type="coiled-coil region" evidence="6">
    <location>
        <begin position="176"/>
        <end position="203"/>
    </location>
</feature>
<dbReference type="PANTHER" id="PTHR30509">
    <property type="entry name" value="P-HYDROXYBENZOIC ACID EFFLUX PUMP SUBUNIT-RELATED"/>
    <property type="match status" value="1"/>
</dbReference>
<evidence type="ECO:0000256" key="5">
    <source>
        <dbReference type="ARBA" id="ARBA00023136"/>
    </source>
</evidence>
<dbReference type="InterPro" id="IPR010343">
    <property type="entry name" value="ArAE_1"/>
</dbReference>
<name>A0A833M897_9FIRM</name>
<evidence type="ECO:0000256" key="6">
    <source>
        <dbReference type="SAM" id="Coils"/>
    </source>
</evidence>
<dbReference type="GO" id="GO:0005886">
    <property type="term" value="C:plasma membrane"/>
    <property type="evidence" value="ECO:0007669"/>
    <property type="project" value="UniProtKB-SubCell"/>
</dbReference>
<reference evidence="8 9" key="1">
    <citation type="submission" date="2019-10" db="EMBL/GenBank/DDBJ databases">
        <title>Alkaliphilus serpentinus sp. nov. and Alkaliphilus pronyensis sp. nov., two novel anaerobic alkaliphilic species isolated from the serpentinized-hosted hydrothermal field of the Prony Bay (New Caledonia).</title>
        <authorList>
            <person name="Postec A."/>
        </authorList>
    </citation>
    <scope>NUCLEOTIDE SEQUENCE [LARGE SCALE GENOMIC DNA]</scope>
    <source>
        <strain evidence="8 9">LacT</strain>
    </source>
</reference>
<organism evidence="8 9">
    <name type="scientific">Alkaliphilus serpentinus</name>
    <dbReference type="NCBI Taxonomy" id="1482731"/>
    <lineage>
        <taxon>Bacteria</taxon>
        <taxon>Bacillati</taxon>
        <taxon>Bacillota</taxon>
        <taxon>Clostridia</taxon>
        <taxon>Peptostreptococcales</taxon>
        <taxon>Natronincolaceae</taxon>
        <taxon>Alkaliphilus</taxon>
    </lineage>
</organism>
<feature type="transmembrane region" description="Helical" evidence="7">
    <location>
        <begin position="98"/>
        <end position="116"/>
    </location>
</feature>
<evidence type="ECO:0000256" key="7">
    <source>
        <dbReference type="SAM" id="Phobius"/>
    </source>
</evidence>
<evidence type="ECO:0000313" key="9">
    <source>
        <dbReference type="Proteomes" id="UP000465601"/>
    </source>
</evidence>
<evidence type="ECO:0000256" key="1">
    <source>
        <dbReference type="ARBA" id="ARBA00004651"/>
    </source>
</evidence>
<dbReference type="OrthoDB" id="1653617at2"/>
<proteinExistence type="predicted"/>
<dbReference type="Pfam" id="PF06081">
    <property type="entry name" value="ArAE_1"/>
    <property type="match status" value="1"/>
</dbReference>
<keyword evidence="4 7" id="KW-1133">Transmembrane helix</keyword>
<evidence type="ECO:0000313" key="8">
    <source>
        <dbReference type="EMBL" id="KAB3532195.1"/>
    </source>
</evidence>
<dbReference type="EMBL" id="WBZB01000010">
    <property type="protein sequence ID" value="KAB3532195.1"/>
    <property type="molecule type" value="Genomic_DNA"/>
</dbReference>
<dbReference type="PANTHER" id="PTHR30509:SF9">
    <property type="entry name" value="MULTIDRUG RESISTANCE PROTEIN MDTO"/>
    <property type="match status" value="1"/>
</dbReference>
<evidence type="ECO:0000256" key="3">
    <source>
        <dbReference type="ARBA" id="ARBA00022692"/>
    </source>
</evidence>
<feature type="transmembrane region" description="Helical" evidence="7">
    <location>
        <begin position="128"/>
        <end position="146"/>
    </location>
</feature>
<keyword evidence="9" id="KW-1185">Reference proteome</keyword>
<feature type="transmembrane region" description="Helical" evidence="7">
    <location>
        <begin position="63"/>
        <end position="92"/>
    </location>
</feature>
<comment type="caution">
    <text evidence="8">The sequence shown here is derived from an EMBL/GenBank/DDBJ whole genome shotgun (WGS) entry which is preliminary data.</text>
</comment>